<keyword evidence="1" id="KW-0812">Transmembrane</keyword>
<dbReference type="Pfam" id="PF17820">
    <property type="entry name" value="PDZ_6"/>
    <property type="match status" value="1"/>
</dbReference>
<feature type="transmembrane region" description="Helical" evidence="1">
    <location>
        <begin position="12"/>
        <end position="34"/>
    </location>
</feature>
<dbReference type="InterPro" id="IPR001478">
    <property type="entry name" value="PDZ"/>
</dbReference>
<dbReference type="InterPro" id="IPR036034">
    <property type="entry name" value="PDZ_sf"/>
</dbReference>
<dbReference type="SMART" id="SM00228">
    <property type="entry name" value="PDZ"/>
    <property type="match status" value="1"/>
</dbReference>
<dbReference type="Proteomes" id="UP001322664">
    <property type="component" value="Chromosome"/>
</dbReference>
<feature type="transmembrane region" description="Helical" evidence="1">
    <location>
        <begin position="253"/>
        <end position="270"/>
    </location>
</feature>
<keyword evidence="4" id="KW-1185">Reference proteome</keyword>
<evidence type="ECO:0000313" key="4">
    <source>
        <dbReference type="Proteomes" id="UP001322664"/>
    </source>
</evidence>
<gene>
    <name evidence="3" type="ORF">R6U77_01335</name>
</gene>
<sequence>MYIDIIVEVLMAILRFIMNPLLYIAAFFAVYLGYRRVKRERRFFKIRILNGWSEFANFAKVSWAASILISIIILAAGFVVPSEFLLLLTAVSIVTVLAFIFHLLSPIVTIAVSFSVLVGLAYFGKTFTVLGFTFEGFAYEHGAAMTVSLIAGMLLIIEARFIRKVGPQFASPIIEQTKRGRNAVAYFSKGIQLVPLFFIVPGDAIAAYLPWWPQFSLGASEFSLVLFPVVFGFQQITKRTLPTYFYPKYSRSIFILAQLVLIGGLASYFIPLIGVMTLISAAIVRLLISLYFKIQERTDAYAVAPLSSGVIIAGVLPNSPAEKMGLVAGEVIRKVNGKNVLTESELYEALQVNAAHCRLEILNHQNEVRLAQHVVHSNDHYKIGLLLVN</sequence>
<feature type="transmembrane region" description="Helical" evidence="1">
    <location>
        <begin position="111"/>
        <end position="130"/>
    </location>
</feature>
<protein>
    <submittedName>
        <fullName evidence="3">PDZ domain-containing protein</fullName>
    </submittedName>
</protein>
<evidence type="ECO:0000313" key="3">
    <source>
        <dbReference type="EMBL" id="WPK12362.1"/>
    </source>
</evidence>
<feature type="transmembrane region" description="Helical" evidence="1">
    <location>
        <begin position="183"/>
        <end position="209"/>
    </location>
</feature>
<dbReference type="PROSITE" id="PS50106">
    <property type="entry name" value="PDZ"/>
    <property type="match status" value="1"/>
</dbReference>
<feature type="transmembrane region" description="Helical" evidence="1">
    <location>
        <begin position="215"/>
        <end position="233"/>
    </location>
</feature>
<organism evidence="3 4">
    <name type="scientific">Lysinibacillus louembei</name>
    <dbReference type="NCBI Taxonomy" id="1470088"/>
    <lineage>
        <taxon>Bacteria</taxon>
        <taxon>Bacillati</taxon>
        <taxon>Bacillota</taxon>
        <taxon>Bacilli</taxon>
        <taxon>Bacillales</taxon>
        <taxon>Bacillaceae</taxon>
        <taxon>Lysinibacillus</taxon>
    </lineage>
</organism>
<keyword evidence="1" id="KW-0472">Membrane</keyword>
<dbReference type="SUPFAM" id="SSF50156">
    <property type="entry name" value="PDZ domain-like"/>
    <property type="match status" value="1"/>
</dbReference>
<reference evidence="3 4" key="1">
    <citation type="submission" date="2023-09" db="EMBL/GenBank/DDBJ databases">
        <authorList>
            <person name="Page C.A."/>
            <person name="Perez-Diaz I.M."/>
        </authorList>
    </citation>
    <scope>NUCLEOTIDE SEQUENCE [LARGE SCALE GENOMIC DNA]</scope>
    <source>
        <strain evidence="3 4">Ll15</strain>
    </source>
</reference>
<dbReference type="Gene3D" id="2.30.42.10">
    <property type="match status" value="1"/>
</dbReference>
<dbReference type="EMBL" id="CP137624">
    <property type="protein sequence ID" value="WPK12362.1"/>
    <property type="molecule type" value="Genomic_DNA"/>
</dbReference>
<dbReference type="RefSeq" id="WP_319837119.1">
    <property type="nucleotide sequence ID" value="NZ_CP137624.1"/>
</dbReference>
<feature type="transmembrane region" description="Helical" evidence="1">
    <location>
        <begin position="142"/>
        <end position="162"/>
    </location>
</feature>
<dbReference type="InterPro" id="IPR041489">
    <property type="entry name" value="PDZ_6"/>
</dbReference>
<name>A0ABZ0S452_9BACI</name>
<accession>A0ABZ0S452</accession>
<feature type="domain" description="PDZ" evidence="2">
    <location>
        <begin position="309"/>
        <end position="365"/>
    </location>
</feature>
<evidence type="ECO:0000259" key="2">
    <source>
        <dbReference type="PROSITE" id="PS50106"/>
    </source>
</evidence>
<keyword evidence="1" id="KW-1133">Transmembrane helix</keyword>
<proteinExistence type="predicted"/>
<feature type="transmembrane region" description="Helical" evidence="1">
    <location>
        <begin position="55"/>
        <end position="78"/>
    </location>
</feature>
<evidence type="ECO:0000256" key="1">
    <source>
        <dbReference type="SAM" id="Phobius"/>
    </source>
</evidence>
<feature type="transmembrane region" description="Helical" evidence="1">
    <location>
        <begin position="84"/>
        <end position="104"/>
    </location>
</feature>